<feature type="compositionally biased region" description="Basic and acidic residues" evidence="1">
    <location>
        <begin position="451"/>
        <end position="462"/>
    </location>
</feature>
<feature type="region of interest" description="Disordered" evidence="1">
    <location>
        <begin position="396"/>
        <end position="422"/>
    </location>
</feature>
<feature type="compositionally biased region" description="Basic and acidic residues" evidence="1">
    <location>
        <begin position="475"/>
        <end position="484"/>
    </location>
</feature>
<evidence type="ECO:0000256" key="1">
    <source>
        <dbReference type="SAM" id="MobiDB-lite"/>
    </source>
</evidence>
<protein>
    <submittedName>
        <fullName evidence="2">Uncharacterized protein</fullName>
    </submittedName>
</protein>
<dbReference type="AlphaFoldDB" id="A0AAU9IW53"/>
<proteinExistence type="predicted"/>
<sequence>MGCCNGRTGGSELSPTKELPEEEIIINQHENEGPFSNKSAKALSNEFLLKGKSGKLTFTQLELACKNIGIQVDLLASPESPFHYFSNVLQDEDGNFFTKKLYLSSALMGQGSLSEKIKLLSKYFEIDGESSINENNTRKLIEDLIEVAVVVSPYLAEGEGKLTESEIKKYAQELYKSKPVLVKRLASKIMGSEKNINSSQFIQKFYKEDELQQLLITAGIRSMLREENIKIVSVKDESKNAFDRKNVYEPYTTKGNPNIENSTQDSNRKKAKNDIRPSELSLSTKSSHFNQESEIIEEKKSTDDIEFKKSAHLEKSERESNANVINSARDSIGGRPSQTESEVSDVLQNDVKIVDLKLEPIFDSVEEENSNGSRKSEEEWKAHAVSLKIKSPDLIEKQNVQKGSKAAPIEESENPISTEINTNLESLKNIEKNTDYESIKGFSSPAQIEPLDSKDLKIEIHTDSPIQTTPQNFESHPEEDKERVSTYPYQYFAPSQNEESSSDSEESKSDHELPKNVQEIVEFDESDESDKSSDEEKPVVIQINLGPGKTEKFEIRPGDDPVQMAHDFANSHKFSQKEKLKLIKTMTDLKSKLNY</sequence>
<accession>A0AAU9IW53</accession>
<feature type="region of interest" description="Disordered" evidence="1">
    <location>
        <begin position="245"/>
        <end position="344"/>
    </location>
</feature>
<feature type="compositionally biased region" description="Basic and acidic residues" evidence="1">
    <location>
        <begin position="296"/>
        <end position="320"/>
    </location>
</feature>
<keyword evidence="3" id="KW-1185">Reference proteome</keyword>
<feature type="compositionally biased region" description="Basic and acidic residues" evidence="1">
    <location>
        <begin position="505"/>
        <end position="514"/>
    </location>
</feature>
<feature type="compositionally biased region" description="Basic and acidic residues" evidence="1">
    <location>
        <begin position="266"/>
        <end position="277"/>
    </location>
</feature>
<organism evidence="2 3">
    <name type="scientific">Blepharisma stoltei</name>
    <dbReference type="NCBI Taxonomy" id="1481888"/>
    <lineage>
        <taxon>Eukaryota</taxon>
        <taxon>Sar</taxon>
        <taxon>Alveolata</taxon>
        <taxon>Ciliophora</taxon>
        <taxon>Postciliodesmatophora</taxon>
        <taxon>Heterotrichea</taxon>
        <taxon>Heterotrichida</taxon>
        <taxon>Blepharismidae</taxon>
        <taxon>Blepharisma</taxon>
    </lineage>
</organism>
<feature type="compositionally biased region" description="Basic and acidic residues" evidence="1">
    <location>
        <begin position="529"/>
        <end position="538"/>
    </location>
</feature>
<gene>
    <name evidence="2" type="ORF">BSTOLATCC_MIC18644</name>
</gene>
<dbReference type="Proteomes" id="UP001162131">
    <property type="component" value="Unassembled WGS sequence"/>
</dbReference>
<feature type="compositionally biased region" description="Polar residues" evidence="1">
    <location>
        <begin position="464"/>
        <end position="474"/>
    </location>
</feature>
<reference evidence="2" key="1">
    <citation type="submission" date="2021-09" db="EMBL/GenBank/DDBJ databases">
        <authorList>
            <consortium name="AG Swart"/>
            <person name="Singh M."/>
            <person name="Singh A."/>
            <person name="Seah K."/>
            <person name="Emmerich C."/>
        </authorList>
    </citation>
    <scope>NUCLEOTIDE SEQUENCE</scope>
    <source>
        <strain evidence="2">ATCC30299</strain>
    </source>
</reference>
<feature type="compositionally biased region" description="Polar residues" evidence="1">
    <location>
        <begin position="280"/>
        <end position="293"/>
    </location>
</feature>
<dbReference type="EMBL" id="CAJZBQ010000018">
    <property type="protein sequence ID" value="CAG9317393.1"/>
    <property type="molecule type" value="Genomic_DNA"/>
</dbReference>
<evidence type="ECO:0000313" key="2">
    <source>
        <dbReference type="EMBL" id="CAG9317393.1"/>
    </source>
</evidence>
<feature type="compositionally biased region" description="Polar residues" evidence="1">
    <location>
        <begin position="253"/>
        <end position="265"/>
    </location>
</feature>
<name>A0AAU9IW53_9CILI</name>
<evidence type="ECO:0000313" key="3">
    <source>
        <dbReference type="Proteomes" id="UP001162131"/>
    </source>
</evidence>
<comment type="caution">
    <text evidence="2">The sequence shown here is derived from an EMBL/GenBank/DDBJ whole genome shotgun (WGS) entry which is preliminary data.</text>
</comment>
<feature type="region of interest" description="Disordered" evidence="1">
    <location>
        <begin position="439"/>
        <end position="552"/>
    </location>
</feature>